<proteinExistence type="predicted"/>
<feature type="domain" description="Outer membrane protein beta-barrel" evidence="3">
    <location>
        <begin position="17"/>
        <end position="201"/>
    </location>
</feature>
<dbReference type="InterPro" id="IPR011250">
    <property type="entry name" value="OMP/PagP_B-barrel"/>
</dbReference>
<sequence length="201" mass="21521">MSQSIYSSISSIAAAALAIPLLVVSANSFAVDKTGAFVGGSLGQLQNNANDHELGFERFRAKSPAIGVYAGYHFTDWFGLEGQFSAADTSLEGSNSVIGVLSVSPKFSYYFNDNIAVYTKIGVSGVGMTWDSDVAHQTAENNDYLYGVGVHAGVGLNIAMESGINMRVDYTYLAPNMREPEGYNLGDINLSTLMLGVHYQF</sequence>
<dbReference type="AlphaFoldDB" id="A0A090T2R8"/>
<dbReference type="OrthoDB" id="6265027at2"/>
<dbReference type="EMBL" id="BBMT01000003">
    <property type="protein sequence ID" value="GAL33463.1"/>
    <property type="molecule type" value="Genomic_DNA"/>
</dbReference>
<evidence type="ECO:0000256" key="2">
    <source>
        <dbReference type="SAM" id="SignalP"/>
    </source>
</evidence>
<dbReference type="Pfam" id="PF13505">
    <property type="entry name" value="OMP_b-brl"/>
    <property type="match status" value="1"/>
</dbReference>
<gene>
    <name evidence="4" type="ORF">JCM19240_2159</name>
</gene>
<reference evidence="4 5" key="2">
    <citation type="submission" date="2014-09" db="EMBL/GenBank/DDBJ databases">
        <authorList>
            <consortium name="NBRP consortium"/>
            <person name="Sawabe T."/>
            <person name="Meirelles P."/>
            <person name="Nakanishi M."/>
            <person name="Sayaka M."/>
            <person name="Hattori M."/>
            <person name="Ohkuma M."/>
        </authorList>
    </citation>
    <scope>NUCLEOTIDE SEQUENCE [LARGE SCALE GENOMIC DNA]</scope>
    <source>
        <strain evidence="4 5">JCM 19240</strain>
    </source>
</reference>
<dbReference type="InterPro" id="IPR027385">
    <property type="entry name" value="Beta-barrel_OMP"/>
</dbReference>
<dbReference type="Gene3D" id="2.40.160.20">
    <property type="match status" value="1"/>
</dbReference>
<comment type="caution">
    <text evidence="4">The sequence shown here is derived from an EMBL/GenBank/DDBJ whole genome shotgun (WGS) entry which is preliminary data.</text>
</comment>
<evidence type="ECO:0000313" key="4">
    <source>
        <dbReference type="EMBL" id="GAL33463.1"/>
    </source>
</evidence>
<accession>A0A090T2R8</accession>
<keyword evidence="1 2" id="KW-0732">Signal</keyword>
<evidence type="ECO:0000256" key="1">
    <source>
        <dbReference type="ARBA" id="ARBA00022729"/>
    </source>
</evidence>
<evidence type="ECO:0000259" key="3">
    <source>
        <dbReference type="Pfam" id="PF13505"/>
    </source>
</evidence>
<dbReference type="Proteomes" id="UP000029224">
    <property type="component" value="Unassembled WGS sequence"/>
</dbReference>
<reference evidence="4 5" key="1">
    <citation type="submission" date="2014-09" db="EMBL/GenBank/DDBJ databases">
        <title>Vibrio maritimus JCM 19240. (C210) whole genome shotgun sequence.</title>
        <authorList>
            <person name="Sawabe T."/>
            <person name="Meirelles P."/>
            <person name="Nakanishi M."/>
            <person name="Sayaka M."/>
            <person name="Hattori M."/>
            <person name="Ohkuma M."/>
        </authorList>
    </citation>
    <scope>NUCLEOTIDE SEQUENCE [LARGE SCALE GENOMIC DNA]</scope>
    <source>
        <strain evidence="4 5">JCM 19240</strain>
    </source>
</reference>
<keyword evidence="5" id="KW-1185">Reference proteome</keyword>
<feature type="signal peptide" evidence="2">
    <location>
        <begin position="1"/>
        <end position="30"/>
    </location>
</feature>
<dbReference type="SUPFAM" id="SSF56925">
    <property type="entry name" value="OMPA-like"/>
    <property type="match status" value="1"/>
</dbReference>
<feature type="chain" id="PRO_5001863610" evidence="2">
    <location>
        <begin position="31"/>
        <end position="201"/>
    </location>
</feature>
<evidence type="ECO:0000313" key="5">
    <source>
        <dbReference type="Proteomes" id="UP000029224"/>
    </source>
</evidence>
<name>A0A090T2R8_9VIBR</name>
<organism evidence="4 5">
    <name type="scientific">Vibrio maritimus</name>
    <dbReference type="NCBI Taxonomy" id="990268"/>
    <lineage>
        <taxon>Bacteria</taxon>
        <taxon>Pseudomonadati</taxon>
        <taxon>Pseudomonadota</taxon>
        <taxon>Gammaproteobacteria</taxon>
        <taxon>Vibrionales</taxon>
        <taxon>Vibrionaceae</taxon>
        <taxon>Vibrio</taxon>
    </lineage>
</organism>
<protein>
    <submittedName>
        <fullName evidence="4">Outer putative membrane protein</fullName>
    </submittedName>
</protein>